<evidence type="ECO:0000256" key="2">
    <source>
        <dbReference type="PROSITE-ProRule" id="PRU00335"/>
    </source>
</evidence>
<keyword evidence="1 2" id="KW-0238">DNA-binding</keyword>
<dbReference type="EMBL" id="WHNZ01000064">
    <property type="protein sequence ID" value="NOV03746.1"/>
    <property type="molecule type" value="Genomic_DNA"/>
</dbReference>
<reference evidence="4 5" key="1">
    <citation type="submission" date="2019-10" db="EMBL/GenBank/DDBJ databases">
        <title>Description of Paenibacillus pedi sp. nov.</title>
        <authorList>
            <person name="Carlier A."/>
            <person name="Qi S."/>
        </authorList>
    </citation>
    <scope>NUCLEOTIDE SEQUENCE [LARGE SCALE GENOMIC DNA]</scope>
    <source>
        <strain evidence="4 5">LMG 31457</strain>
    </source>
</reference>
<dbReference type="Pfam" id="PF00440">
    <property type="entry name" value="TetR_N"/>
    <property type="match status" value="1"/>
</dbReference>
<dbReference type="InterPro" id="IPR009057">
    <property type="entry name" value="Homeodomain-like_sf"/>
</dbReference>
<dbReference type="Proteomes" id="UP000618579">
    <property type="component" value="Unassembled WGS sequence"/>
</dbReference>
<dbReference type="InterPro" id="IPR039532">
    <property type="entry name" value="TetR_C_Firmicutes"/>
</dbReference>
<dbReference type="InterPro" id="IPR050624">
    <property type="entry name" value="HTH-type_Tx_Regulator"/>
</dbReference>
<dbReference type="InterPro" id="IPR001647">
    <property type="entry name" value="HTH_TetR"/>
</dbReference>
<evidence type="ECO:0000313" key="5">
    <source>
        <dbReference type="Proteomes" id="UP000618579"/>
    </source>
</evidence>
<dbReference type="Pfam" id="PF14278">
    <property type="entry name" value="TetR_C_8"/>
    <property type="match status" value="1"/>
</dbReference>
<accession>A0ABX1ZV98</accession>
<organism evidence="4 5">
    <name type="scientific">Paenibacillus planticolens</name>
    <dbReference type="NCBI Taxonomy" id="2654976"/>
    <lineage>
        <taxon>Bacteria</taxon>
        <taxon>Bacillati</taxon>
        <taxon>Bacillota</taxon>
        <taxon>Bacilli</taxon>
        <taxon>Bacillales</taxon>
        <taxon>Paenibacillaceae</taxon>
        <taxon>Paenibacillus</taxon>
    </lineage>
</organism>
<dbReference type="RefSeq" id="WP_312875737.1">
    <property type="nucleotide sequence ID" value="NZ_WHNZ01000064.1"/>
</dbReference>
<dbReference type="SUPFAM" id="SSF46689">
    <property type="entry name" value="Homeodomain-like"/>
    <property type="match status" value="1"/>
</dbReference>
<dbReference type="Gene3D" id="1.10.357.10">
    <property type="entry name" value="Tetracycline Repressor, domain 2"/>
    <property type="match status" value="1"/>
</dbReference>
<keyword evidence="5" id="KW-1185">Reference proteome</keyword>
<feature type="domain" description="HTH tetR-type" evidence="3">
    <location>
        <begin position="13"/>
        <end position="73"/>
    </location>
</feature>
<sequence length="205" mass="24109">MSMNVLRSDRRVHKTRHHITSAFLSLCEKKEFETIVVRDITDASDISRSTFYTHFQDKYDLLEQIMKDKLAELLNLYENNKSRILGYVPHQEVPDPYFLLLFMHLSEQATHYRVLLFHLPDSRFGDRMIEAVQHTIGQRVDNNRMDQKQPVPLDILLESMASWIVGIVLTWLKQGMMYSPNYMAIQLSRIASIGFYQAMSLKMHN</sequence>
<evidence type="ECO:0000313" key="4">
    <source>
        <dbReference type="EMBL" id="NOV03746.1"/>
    </source>
</evidence>
<evidence type="ECO:0000259" key="3">
    <source>
        <dbReference type="PROSITE" id="PS50977"/>
    </source>
</evidence>
<dbReference type="PANTHER" id="PTHR43479:SF23">
    <property type="entry name" value="HTH TETR-TYPE DOMAIN-CONTAINING PROTEIN"/>
    <property type="match status" value="1"/>
</dbReference>
<proteinExistence type="predicted"/>
<dbReference type="PROSITE" id="PS50977">
    <property type="entry name" value="HTH_TETR_2"/>
    <property type="match status" value="1"/>
</dbReference>
<dbReference type="PANTHER" id="PTHR43479">
    <property type="entry name" value="ACREF/ENVCD OPERON REPRESSOR-RELATED"/>
    <property type="match status" value="1"/>
</dbReference>
<comment type="caution">
    <text evidence="4">The sequence shown here is derived from an EMBL/GenBank/DDBJ whole genome shotgun (WGS) entry which is preliminary data.</text>
</comment>
<protein>
    <submittedName>
        <fullName evidence="4">TetR family transcriptional regulator</fullName>
    </submittedName>
</protein>
<feature type="DNA-binding region" description="H-T-H motif" evidence="2">
    <location>
        <begin position="36"/>
        <end position="55"/>
    </location>
</feature>
<evidence type="ECO:0000256" key="1">
    <source>
        <dbReference type="ARBA" id="ARBA00023125"/>
    </source>
</evidence>
<gene>
    <name evidence="4" type="ORF">GC097_27435</name>
</gene>
<name>A0ABX1ZV98_9BACL</name>